<dbReference type="GO" id="GO:0070694">
    <property type="term" value="F:5-hydroxymethyl-dUMP N-hydrolase activity"/>
    <property type="evidence" value="ECO:0007669"/>
    <property type="project" value="TreeGrafter"/>
</dbReference>
<evidence type="ECO:0000313" key="1">
    <source>
        <dbReference type="EMBL" id="MBB4266739.1"/>
    </source>
</evidence>
<dbReference type="Proteomes" id="UP000554286">
    <property type="component" value="Unassembled WGS sequence"/>
</dbReference>
<evidence type="ECO:0000313" key="2">
    <source>
        <dbReference type="Proteomes" id="UP000554286"/>
    </source>
</evidence>
<dbReference type="SUPFAM" id="SSF52309">
    <property type="entry name" value="N-(deoxy)ribosyltransferase-like"/>
    <property type="match status" value="1"/>
</dbReference>
<name>A0A7W6RDV1_9PROT</name>
<dbReference type="AlphaFoldDB" id="A0A7W6RDV1"/>
<keyword evidence="2" id="KW-1185">Reference proteome</keyword>
<dbReference type="PANTHER" id="PTHR15364">
    <property type="entry name" value="2'-DEOXYNUCLEOSIDE 5'-PHOSPHATE N-HYDROLASE 1"/>
    <property type="match status" value="1"/>
</dbReference>
<dbReference type="GO" id="GO:0009159">
    <property type="term" value="P:deoxyribonucleoside monophosphate catabolic process"/>
    <property type="evidence" value="ECO:0007669"/>
    <property type="project" value="TreeGrafter"/>
</dbReference>
<dbReference type="InterPro" id="IPR051239">
    <property type="entry name" value="2'-dNMP_N-hydrolase"/>
</dbReference>
<dbReference type="GO" id="GO:0016740">
    <property type="term" value="F:transferase activity"/>
    <property type="evidence" value="ECO:0007669"/>
    <property type="project" value="UniProtKB-KW"/>
</dbReference>
<dbReference type="RefSeq" id="WP_184045446.1">
    <property type="nucleotide sequence ID" value="NZ_JACIGK010000016.1"/>
</dbReference>
<reference evidence="1 2" key="1">
    <citation type="submission" date="2020-08" db="EMBL/GenBank/DDBJ databases">
        <title>Genome sequencing of Purple Non-Sulfur Bacteria from various extreme environments.</title>
        <authorList>
            <person name="Mayer M."/>
        </authorList>
    </citation>
    <scope>NUCLEOTIDE SEQUENCE [LARGE SCALE GENOMIC DNA]</scope>
    <source>
        <strain evidence="1 2">JA131</strain>
    </source>
</reference>
<protein>
    <submittedName>
        <fullName evidence="1">Nucleoside 2-deoxyribosyltransferase</fullName>
    </submittedName>
</protein>
<comment type="caution">
    <text evidence="1">The sequence shown here is derived from an EMBL/GenBank/DDBJ whole genome shotgun (WGS) entry which is preliminary data.</text>
</comment>
<keyword evidence="1" id="KW-0808">Transferase</keyword>
<dbReference type="Pfam" id="PF05014">
    <property type="entry name" value="Nuc_deoxyrib_tr"/>
    <property type="match status" value="1"/>
</dbReference>
<dbReference type="InterPro" id="IPR007710">
    <property type="entry name" value="Nucleoside_deoxyribTrfase"/>
</dbReference>
<dbReference type="PANTHER" id="PTHR15364:SF0">
    <property type="entry name" value="2'-DEOXYNUCLEOSIDE 5'-PHOSPHATE N-HYDROLASE 1"/>
    <property type="match status" value="1"/>
</dbReference>
<sequence length="195" mass="20651">MTRPQPRIYLAGPEVFRVDARAIGERKRALCAESGLEGVFPLDGVPPGEPPPTPDSGLAIARHCFAALDRCDAMIANITPFRSPSGDVGTAVEMGYMRGLGRPVVAYSNTALPYVERVAIAIGGGLPKREDGTPVDLEDMAVESFGLADNLMVDGCAASEPRGAPVITRQTPFAARWTDLTAFTEAVRLLAARLG</sequence>
<proteinExistence type="predicted"/>
<accession>A0A7W6RDV1</accession>
<dbReference type="Gene3D" id="3.40.50.450">
    <property type="match status" value="1"/>
</dbReference>
<dbReference type="EMBL" id="JACIGK010000016">
    <property type="protein sequence ID" value="MBB4266739.1"/>
    <property type="molecule type" value="Genomic_DNA"/>
</dbReference>
<organism evidence="1 2">
    <name type="scientific">Roseospira visakhapatnamensis</name>
    <dbReference type="NCBI Taxonomy" id="390880"/>
    <lineage>
        <taxon>Bacteria</taxon>
        <taxon>Pseudomonadati</taxon>
        <taxon>Pseudomonadota</taxon>
        <taxon>Alphaproteobacteria</taxon>
        <taxon>Rhodospirillales</taxon>
        <taxon>Rhodospirillaceae</taxon>
        <taxon>Roseospira</taxon>
    </lineage>
</organism>
<gene>
    <name evidence="1" type="ORF">GGD89_002372</name>
</gene>